<dbReference type="PANTHER" id="PTHR22921:SF27">
    <property type="entry name" value="C2H2-TYPE DOMAIN-CONTAINING PROTEIN-RELATED"/>
    <property type="match status" value="1"/>
</dbReference>
<evidence type="ECO:0000313" key="3">
    <source>
        <dbReference type="WBParaSite" id="Csp11.Scaffold630.g18604.t1"/>
    </source>
</evidence>
<dbReference type="Proteomes" id="UP000095282">
    <property type="component" value="Unplaced"/>
</dbReference>
<dbReference type="STRING" id="1561998.A0A1I7URF8"/>
<evidence type="ECO:0000256" key="1">
    <source>
        <dbReference type="SAM" id="MobiDB-lite"/>
    </source>
</evidence>
<reference evidence="3" key="1">
    <citation type="submission" date="2016-11" db="UniProtKB">
        <authorList>
            <consortium name="WormBaseParasite"/>
        </authorList>
    </citation>
    <scope>IDENTIFICATION</scope>
</reference>
<name>A0A1I7URF8_9PELO</name>
<feature type="region of interest" description="Disordered" evidence="1">
    <location>
        <begin position="1"/>
        <end position="45"/>
    </location>
</feature>
<sequence length="432" mass="49929">MTRTRTYAATNDRLASEHVPGQEDSQFQIESTVPPDSESDSDFDDRKDKMKYRQLERVPFSNENCQKRAMRHRNDYMDFQNEYVSQRGFDFTSRRDAEYDYTGLYTSKISNGPSTSNIITPARNPFEIEQTRQPSYMKKMLKTVSEPVMTEDSSDERPETIDARWDPIGFAMRNLYDMKRGVPLSRPQCEEQIATKLSKNNREVDYFPFLELAQSFHKKDSKMEQLSLGLAFSTIMNNKLAQKLKKTSSRITPEADTCSGNGFSLKNARINEPEILLPSGKTFRMSDLMDSVKAARFTSTNFEEHSKTLFRICFKKLATRDEFFPAYCATDYSTQGYYPLGNEFYTKTSKFVIQGFSQPVDDDIQSLCACAAREVITNLPDRIRRELKFKRNICTTTILGKLNHHLERFGDEIERAPIEYNAAPQLNLHCLE</sequence>
<dbReference type="WBParaSite" id="Csp11.Scaffold630.g18604.t1">
    <property type="protein sequence ID" value="Csp11.Scaffold630.g18604.t1"/>
    <property type="gene ID" value="Csp11.Scaffold630.g18604"/>
</dbReference>
<protein>
    <submittedName>
        <fullName evidence="3">TF_AP-2 domain-containing protein</fullName>
    </submittedName>
</protein>
<dbReference type="AlphaFoldDB" id="A0A1I7URF8"/>
<dbReference type="PANTHER" id="PTHR22921">
    <property type="entry name" value="PROTEIN CBG20088-RELATED"/>
    <property type="match status" value="1"/>
</dbReference>
<keyword evidence="2" id="KW-1185">Reference proteome</keyword>
<organism evidence="2 3">
    <name type="scientific">Caenorhabditis tropicalis</name>
    <dbReference type="NCBI Taxonomy" id="1561998"/>
    <lineage>
        <taxon>Eukaryota</taxon>
        <taxon>Metazoa</taxon>
        <taxon>Ecdysozoa</taxon>
        <taxon>Nematoda</taxon>
        <taxon>Chromadorea</taxon>
        <taxon>Rhabditida</taxon>
        <taxon>Rhabditina</taxon>
        <taxon>Rhabditomorpha</taxon>
        <taxon>Rhabditoidea</taxon>
        <taxon>Rhabditidae</taxon>
        <taxon>Peloderinae</taxon>
        <taxon>Caenorhabditis</taxon>
    </lineage>
</organism>
<dbReference type="eggNOG" id="ENOG502TI9Q">
    <property type="taxonomic scope" value="Eukaryota"/>
</dbReference>
<evidence type="ECO:0000313" key="2">
    <source>
        <dbReference type="Proteomes" id="UP000095282"/>
    </source>
</evidence>
<proteinExistence type="predicted"/>
<accession>A0A1I7URF8</accession>